<dbReference type="SUPFAM" id="SSF48208">
    <property type="entry name" value="Six-hairpin glycosidases"/>
    <property type="match status" value="1"/>
</dbReference>
<dbReference type="RefSeq" id="WP_053379673.1">
    <property type="nucleotide sequence ID" value="NZ_CP011801.1"/>
</dbReference>
<dbReference type="KEGG" id="nmv:NITMOv2_2100"/>
<dbReference type="GO" id="GO:0016787">
    <property type="term" value="F:hydrolase activity"/>
    <property type="evidence" value="ECO:0007669"/>
    <property type="project" value="UniProtKB-KW"/>
</dbReference>
<dbReference type="PANTHER" id="PTHR42899">
    <property type="entry name" value="SPERMATOGENESIS-ASSOCIATED PROTEIN 20"/>
    <property type="match status" value="1"/>
</dbReference>
<proteinExistence type="predicted"/>
<reference evidence="4 5" key="1">
    <citation type="journal article" date="2015" name="Proc. Natl. Acad. Sci. U.S.A.">
        <title>Expanded metabolic versatility of ubiquitous nitrite-oxidizing bacteria from the genus Nitrospira.</title>
        <authorList>
            <person name="Koch H."/>
            <person name="Lucker S."/>
            <person name="Albertsen M."/>
            <person name="Kitzinger K."/>
            <person name="Herbold C."/>
            <person name="Spieck E."/>
            <person name="Nielsen P.H."/>
            <person name="Wagner M."/>
            <person name="Daims H."/>
        </authorList>
    </citation>
    <scope>NUCLEOTIDE SEQUENCE [LARGE SCALE GENOMIC DNA]</scope>
    <source>
        <strain evidence="4 5">NSP M-1</strain>
    </source>
</reference>
<name>A0A0K2GD45_NITMO</name>
<feature type="domain" description="Spermatogenesis-associated protein 20-like TRX" evidence="3">
    <location>
        <begin position="9"/>
        <end position="170"/>
    </location>
</feature>
<dbReference type="PANTHER" id="PTHR42899:SF1">
    <property type="entry name" value="SPERMATOGENESIS-ASSOCIATED PROTEIN 20"/>
    <property type="match status" value="1"/>
</dbReference>
<dbReference type="SUPFAM" id="SSF51430">
    <property type="entry name" value="NAD(P)-linked oxidoreductase"/>
    <property type="match status" value="1"/>
</dbReference>
<gene>
    <name evidence="4" type="ORF">NITMOv2_2100</name>
</gene>
<dbReference type="EMBL" id="CP011801">
    <property type="protein sequence ID" value="ALA58517.1"/>
    <property type="molecule type" value="Genomic_DNA"/>
</dbReference>
<dbReference type="Gene3D" id="3.40.30.10">
    <property type="entry name" value="Glutaredoxin"/>
    <property type="match status" value="1"/>
</dbReference>
<dbReference type="InterPro" id="IPR008928">
    <property type="entry name" value="6-hairpin_glycosidase_sf"/>
</dbReference>
<dbReference type="Pfam" id="PF07470">
    <property type="entry name" value="Glyco_hydro_88"/>
    <property type="match status" value="1"/>
</dbReference>
<dbReference type="InterPro" id="IPR036812">
    <property type="entry name" value="NAD(P)_OxRdtase_dom_sf"/>
</dbReference>
<keyword evidence="5" id="KW-1185">Reference proteome</keyword>
<dbReference type="Pfam" id="PF03190">
    <property type="entry name" value="Thioredox_DsbH"/>
    <property type="match status" value="1"/>
</dbReference>
<evidence type="ECO:0000313" key="5">
    <source>
        <dbReference type="Proteomes" id="UP000069205"/>
    </source>
</evidence>
<organism evidence="4 5">
    <name type="scientific">Nitrospira moscoviensis</name>
    <dbReference type="NCBI Taxonomy" id="42253"/>
    <lineage>
        <taxon>Bacteria</taxon>
        <taxon>Pseudomonadati</taxon>
        <taxon>Nitrospirota</taxon>
        <taxon>Nitrospiria</taxon>
        <taxon>Nitrospirales</taxon>
        <taxon>Nitrospiraceae</taxon>
        <taxon>Nitrospira</taxon>
    </lineage>
</organism>
<dbReference type="CDD" id="cd02955">
    <property type="entry name" value="SSP411"/>
    <property type="match status" value="1"/>
</dbReference>
<dbReference type="InterPro" id="IPR023210">
    <property type="entry name" value="NADP_OxRdtase_dom"/>
</dbReference>
<dbReference type="Proteomes" id="UP000069205">
    <property type="component" value="Chromosome"/>
</dbReference>
<dbReference type="STRING" id="42253.NITMOv2_2100"/>
<feature type="domain" description="NADP-dependent oxidoreductase" evidence="2">
    <location>
        <begin position="746"/>
        <end position="933"/>
    </location>
</feature>
<dbReference type="InterPro" id="IPR010905">
    <property type="entry name" value="Glyco_hydro_88"/>
</dbReference>
<evidence type="ECO:0000259" key="3">
    <source>
        <dbReference type="Pfam" id="PF03190"/>
    </source>
</evidence>
<evidence type="ECO:0000313" key="4">
    <source>
        <dbReference type="EMBL" id="ALA58517.1"/>
    </source>
</evidence>
<dbReference type="Gene3D" id="1.50.10.10">
    <property type="match status" value="2"/>
</dbReference>
<evidence type="ECO:0000259" key="2">
    <source>
        <dbReference type="Pfam" id="PF00248"/>
    </source>
</evidence>
<dbReference type="InterPro" id="IPR036249">
    <property type="entry name" value="Thioredoxin-like_sf"/>
</dbReference>
<dbReference type="InterPro" id="IPR024705">
    <property type="entry name" value="Ssp411"/>
</dbReference>
<protein>
    <recommendedName>
        <fullName evidence="6">DUF255 domain-containing protein</fullName>
    </recommendedName>
</protein>
<sequence>MSSSAGARPNRLINETSPYLLQHAYNPVDWYPWDPEALTAAKAANKPILLSIGYSSCHWCHVMERESFENEAIAALMNRHFICIKVDREERPDLDEIYMAATVAMNGQGGWPMTVFLTPDQEPFYAGTYFPPEDRWGRPGFGTLLQKIADYWEQDKAGVTAQGKEMAKRLKGEGRIPSPVSVSESALDDAVAQFKEEFDPKHGGFGSAPKFPPATGLSLLLRCHRRTGDAETLKMVTKTLDMMAAGGIYDHIGGGFARYSTDERWLVPHFEKMLYDNALLARVYVEAYQVTKKPLYRRVATEVLDYILREMTGPNGGFYSATDADSEGVEGKFFVWSPAEVRAAVPNEEDARRFCALYDITESGNWEHTNIPNRLRPIEEVVTQLNVTTDEVLDTAARVKPLLYEARRRRVPPGLDDKIITAWNGMMLSAMAEAARVFGENRYRDAARQTADFLLKTHVKSDGRLLRTSRAGRAHLDAYLEDYAYLADGLVDLYEAGAGESYLQAAARLADYLMTDFHDAEQGGFFTTAKNHESLILRAREGADGATPSANAVAASALAKLSFHFDRQEWRDAAAGAIRAYGRQITRYPRAFAKSLAVVDFLTEGPVELAFIGDEGREGLIALQRAVADRYLPNRIVATGRPTSPSELPLLKGRGLVGGRPALYICRNFTCRQPITDPQLVDQALSAAMPEANRRNTTMLSGAELPGRATKQGTAEYAARIIGRTADRDLARGYTELGGTGLTVSRLGFGTYRVDTGDQAHRDALKKALREGCNLIDTSTNYMDGDSERLVGSVLRELTSAGELRRDEVVVVSKIGYVQGQNLKAAEAREKAGRPYPEMVKYGDGVWHCIHPDFLADQLRFSLDRLGLATLDVCLLHNPEYFFSEAAHRGDQDLPKLRTAFYDRLARAFTYLESQVAAGRLQYYGVSSNTVTAPSDSAEATSLGRMLKAAIAAAAAVGSATHHFVVLQCPMNLFESGAVFIPNTGPENRQTVLESAQQAGVAVLVNRPLNAMPAPRSGMLRLADLPLENEAVDLGKQLETVRALEQEYRATVAPAIQHGGHGMAPAEFFNWAQELERVRPQIQGLEHWEQIEHHMIAPQVNQVLRALSGYLAGGVAEQWEAWRDRYIPALLTLLSGFRREATERSRARARMITAVIDPLLPAQRRGESLSRKALWILAGTPGVTSVLNGMRTPAYVDDSLAVLRWASPPDVRAVYEQVKGLAFP</sequence>
<dbReference type="AlphaFoldDB" id="A0A0K2GD45"/>
<dbReference type="Gene3D" id="3.20.20.100">
    <property type="entry name" value="NADP-dependent oxidoreductase domain"/>
    <property type="match status" value="1"/>
</dbReference>
<dbReference type="PATRIC" id="fig|42253.5.peg.2070"/>
<dbReference type="InterPro" id="IPR004879">
    <property type="entry name" value="Ssp411-like_TRX"/>
</dbReference>
<dbReference type="InterPro" id="IPR012341">
    <property type="entry name" value="6hp_glycosidase-like_sf"/>
</dbReference>
<keyword evidence="1" id="KW-0378">Hydrolase</keyword>
<dbReference type="CDD" id="cd19099">
    <property type="entry name" value="AKR_unchar"/>
    <property type="match status" value="1"/>
</dbReference>
<evidence type="ECO:0008006" key="6">
    <source>
        <dbReference type="Google" id="ProtNLM"/>
    </source>
</evidence>
<accession>A0A0K2GD45</accession>
<dbReference type="Pfam" id="PF00248">
    <property type="entry name" value="Aldo_ket_red"/>
    <property type="match status" value="1"/>
</dbReference>
<dbReference type="SUPFAM" id="SSF52833">
    <property type="entry name" value="Thioredoxin-like"/>
    <property type="match status" value="1"/>
</dbReference>
<evidence type="ECO:0000256" key="1">
    <source>
        <dbReference type="ARBA" id="ARBA00022801"/>
    </source>
</evidence>
<dbReference type="GO" id="GO:0005975">
    <property type="term" value="P:carbohydrate metabolic process"/>
    <property type="evidence" value="ECO:0007669"/>
    <property type="project" value="InterPro"/>
</dbReference>
<dbReference type="OrthoDB" id="9762614at2"/>